<feature type="domain" description="Heterokaryon incompatibility" evidence="1">
    <location>
        <begin position="61"/>
        <end position="213"/>
    </location>
</feature>
<reference evidence="2 3" key="1">
    <citation type="journal article" date="2014" name="BMC Genomics">
        <title>Comparative genome sequencing reveals chemotype-specific gene clusters in the toxigenic black mold Stachybotrys.</title>
        <authorList>
            <person name="Semeiks J."/>
            <person name="Borek D."/>
            <person name="Otwinowski Z."/>
            <person name="Grishin N.V."/>
        </authorList>
    </citation>
    <scope>NUCLEOTIDE SEQUENCE [LARGE SCALE GENOMIC DNA]</scope>
    <source>
        <strain evidence="2 3">IBT 40285</strain>
    </source>
</reference>
<dbReference type="Proteomes" id="UP000028524">
    <property type="component" value="Unassembled WGS sequence"/>
</dbReference>
<dbReference type="PANTHER" id="PTHR24148:SF64">
    <property type="entry name" value="HETEROKARYON INCOMPATIBILITY DOMAIN-CONTAINING PROTEIN"/>
    <property type="match status" value="1"/>
</dbReference>
<dbReference type="Pfam" id="PF26639">
    <property type="entry name" value="Het-6_barrel"/>
    <property type="match status" value="1"/>
</dbReference>
<proteinExistence type="predicted"/>
<dbReference type="OMA" id="GESAHYA"/>
<dbReference type="Pfam" id="PF06985">
    <property type="entry name" value="HET"/>
    <property type="match status" value="1"/>
</dbReference>
<protein>
    <recommendedName>
        <fullName evidence="1">Heterokaryon incompatibility domain-containing protein</fullName>
    </recommendedName>
</protein>
<dbReference type="InterPro" id="IPR052895">
    <property type="entry name" value="HetReg/Transcr_Mod"/>
</dbReference>
<evidence type="ECO:0000259" key="1">
    <source>
        <dbReference type="Pfam" id="PF06985"/>
    </source>
</evidence>
<dbReference type="InterPro" id="IPR010730">
    <property type="entry name" value="HET"/>
</dbReference>
<sequence>MRGLEWLYRHGYTFEGNLGRYIYGPLRWPDSVRLINLLPGDAGSRVQCELFTTRLKRAPPFRALSYCWGSLSCTQSISCNGQEFEVTANLHDALRRLRQPHEPRTLFVDAICINQRDYAERNKLLLLMRHIYQAAEQVAVWIGRDTETIILVKSMLSKLGELGRKKMDRGVHPGLTTANLRALGLPKHPSPDWSALRYFFRRAWFQRAWVIQEVVNASDLEVLCGDQSLSWDDIVDAARCITDSTMYATTDTAHICQHICFIDQCRRTFGRSGSANLQQLSLLHLLHGSRRCDATDLRDKIYGLYPLIASQHELPAPDYAKPADAIYRETAAHIIRQTGKLDVLGFAGAARHPRTRHLDLPSWVPDWHMQDRARPLVGMFSSQALQADVRFSSSLDSITIKGVILDEVVSISDTIQPFQGSIDGSWVDRMLRDWPNGRERLEPTGEEVDIAHIGFHSPLSHDHSSVPTPTPMPKNLDAGDGNTMRDNAVKILYARRVFRSSRAYLGSISSYATIGDKIVLFRGAGVPFVVRPTGSGAYKLVGECFLSGFLGDNYFTDAEASCEIKLV</sequence>
<evidence type="ECO:0000313" key="2">
    <source>
        <dbReference type="EMBL" id="KFA69162.1"/>
    </source>
</evidence>
<dbReference type="InParanoid" id="A0A084QYX7"/>
<organism evidence="2 3">
    <name type="scientific">Stachybotrys chlorohalonatus (strain IBT 40285)</name>
    <dbReference type="NCBI Taxonomy" id="1283841"/>
    <lineage>
        <taxon>Eukaryota</taxon>
        <taxon>Fungi</taxon>
        <taxon>Dikarya</taxon>
        <taxon>Ascomycota</taxon>
        <taxon>Pezizomycotina</taxon>
        <taxon>Sordariomycetes</taxon>
        <taxon>Hypocreomycetidae</taxon>
        <taxon>Hypocreales</taxon>
        <taxon>Stachybotryaceae</taxon>
        <taxon>Stachybotrys</taxon>
    </lineage>
</organism>
<evidence type="ECO:0000313" key="3">
    <source>
        <dbReference type="Proteomes" id="UP000028524"/>
    </source>
</evidence>
<dbReference type="OrthoDB" id="3548654at2759"/>
<dbReference type="STRING" id="1283841.A0A084QYX7"/>
<dbReference type="HOGENOM" id="CLU_004184_7_2_1"/>
<gene>
    <name evidence="2" type="ORF">S40285_00131</name>
</gene>
<name>A0A084QYX7_STAC4</name>
<accession>A0A084QYX7</accession>
<dbReference type="AlphaFoldDB" id="A0A084QYX7"/>
<keyword evidence="3" id="KW-1185">Reference proteome</keyword>
<dbReference type="PANTHER" id="PTHR24148">
    <property type="entry name" value="ANKYRIN REPEAT DOMAIN-CONTAINING PROTEIN 39 HOMOLOG-RELATED"/>
    <property type="match status" value="1"/>
</dbReference>
<dbReference type="EMBL" id="KL659601">
    <property type="protein sequence ID" value="KFA69162.1"/>
    <property type="molecule type" value="Genomic_DNA"/>
</dbReference>